<dbReference type="Pfam" id="PF08668">
    <property type="entry name" value="HDOD"/>
    <property type="match status" value="1"/>
</dbReference>
<feature type="domain" description="HDOD" evidence="1">
    <location>
        <begin position="238"/>
        <end position="428"/>
    </location>
</feature>
<dbReference type="Proteomes" id="UP000020218">
    <property type="component" value="Unassembled WGS sequence"/>
</dbReference>
<dbReference type="InterPro" id="IPR013976">
    <property type="entry name" value="HDOD"/>
</dbReference>
<evidence type="ECO:0000313" key="3">
    <source>
        <dbReference type="Proteomes" id="UP000020218"/>
    </source>
</evidence>
<name>A0A011PDI8_9PROT</name>
<comment type="caution">
    <text evidence="2">The sequence shown here is derived from an EMBL/GenBank/DDBJ whole genome shotgun (WGS) entry which is preliminary data.</text>
</comment>
<dbReference type="SUPFAM" id="SSF109604">
    <property type="entry name" value="HD-domain/PDEase-like"/>
    <property type="match status" value="1"/>
</dbReference>
<dbReference type="PANTHER" id="PTHR33525">
    <property type="match status" value="1"/>
</dbReference>
<proteinExistence type="predicted"/>
<dbReference type="STRING" id="1454001.AW08_03716"/>
<dbReference type="InterPro" id="IPR052340">
    <property type="entry name" value="RNase_Y/CdgJ"/>
</dbReference>
<organism evidence="2 3">
    <name type="scientific">Candidatus Accumulibacter adjunctus</name>
    <dbReference type="NCBI Taxonomy" id="1454001"/>
    <lineage>
        <taxon>Bacteria</taxon>
        <taxon>Pseudomonadati</taxon>
        <taxon>Pseudomonadota</taxon>
        <taxon>Betaproteobacteria</taxon>
        <taxon>Candidatus Accumulibacter</taxon>
    </lineage>
</organism>
<dbReference type="AlphaFoldDB" id="A0A011PDI8"/>
<dbReference type="Gene3D" id="1.10.3210.10">
    <property type="entry name" value="Hypothetical protein af1432"/>
    <property type="match status" value="1"/>
</dbReference>
<keyword evidence="3" id="KW-1185">Reference proteome</keyword>
<dbReference type="EMBL" id="JFAX01000036">
    <property type="protein sequence ID" value="EXI64379.1"/>
    <property type="molecule type" value="Genomic_DNA"/>
</dbReference>
<reference evidence="2" key="1">
    <citation type="submission" date="2014-02" db="EMBL/GenBank/DDBJ databases">
        <title>Expanding our view of genomic diversity in Candidatus Accumulibacter clades.</title>
        <authorList>
            <person name="Skennerton C.T."/>
            <person name="Barr J.J."/>
            <person name="Slater F.R."/>
            <person name="Bond P.L."/>
            <person name="Tyson G.W."/>
        </authorList>
    </citation>
    <scope>NUCLEOTIDE SEQUENCE [LARGE SCALE GENOMIC DNA]</scope>
</reference>
<gene>
    <name evidence="2" type="ORF">AW08_03716</name>
</gene>
<dbReference type="PATRIC" id="fig|1454001.3.peg.3752"/>
<evidence type="ECO:0000259" key="1">
    <source>
        <dbReference type="PROSITE" id="PS51833"/>
    </source>
</evidence>
<protein>
    <submittedName>
        <fullName evidence="2">HDOD domain protein</fullName>
    </submittedName>
</protein>
<dbReference type="PROSITE" id="PS51833">
    <property type="entry name" value="HDOD"/>
    <property type="match status" value="1"/>
</dbReference>
<sequence>MFKGLLSLFRPRQVEQPVAAPSPPASPAVDMEQPGYLRHRPILDREQRVVAHELTVARPRPAHAAQWQTPSRRLFADALLWHFVQARLEALLAQRLVFLPVGLGVLEHPALPGLPRHNVVLHLAWHEDELGGDGEALLAGMSRLRAMGFSLACAQELLAGDERLAALSDYVVVDAGRLAPPDLLTVQRRLAGWLEHKPLVAMNVDFLEMYEACRLLRFTFFHGAFVAGREQGESNVVVPPYKVAAMELLNAIRRQAAPDELAEKAWADPTLVLRLLRVVNSPAFRLRSPIRDLKQAIAYLGHDELYRWATLLLFSSQQPEDRHPMEHAWREAALVRGRFMELLAGSQVPDSERRDLFIVGVLSMIDRIFSMSMPRALQHFSLPSEVTEALLHCSGRHAPYLELAIACERGDEASIETLATVCGHDLVAVNRCQIEALEWILGFAGLAD</sequence>
<evidence type="ECO:0000313" key="2">
    <source>
        <dbReference type="EMBL" id="EXI64379.1"/>
    </source>
</evidence>
<dbReference type="PANTHER" id="PTHR33525:SF4">
    <property type="entry name" value="CYCLIC DI-GMP PHOSPHODIESTERASE CDGJ"/>
    <property type="match status" value="1"/>
</dbReference>
<accession>A0A011PDI8</accession>